<sequence length="32" mass="3673">MKRNNRLQECRNVSQRLDPDGTSGVIKQIGRC</sequence>
<proteinExistence type="predicted"/>
<accession>A0A2P2NBL7</accession>
<dbReference type="AlphaFoldDB" id="A0A2P2NBL7"/>
<evidence type="ECO:0000313" key="1">
    <source>
        <dbReference type="EMBL" id="MBX39857.1"/>
    </source>
</evidence>
<name>A0A2P2NBL7_RHIMU</name>
<protein>
    <submittedName>
        <fullName evidence="1">Uncharacterized protein</fullName>
    </submittedName>
</protein>
<reference evidence="1" key="1">
    <citation type="submission" date="2018-02" db="EMBL/GenBank/DDBJ databases">
        <title>Rhizophora mucronata_Transcriptome.</title>
        <authorList>
            <person name="Meera S.P."/>
            <person name="Sreeshan A."/>
            <person name="Augustine A."/>
        </authorList>
    </citation>
    <scope>NUCLEOTIDE SEQUENCE</scope>
    <source>
        <tissue evidence="1">Leaf</tissue>
    </source>
</reference>
<dbReference type="EMBL" id="GGEC01059373">
    <property type="protein sequence ID" value="MBX39857.1"/>
    <property type="molecule type" value="Transcribed_RNA"/>
</dbReference>
<organism evidence="1">
    <name type="scientific">Rhizophora mucronata</name>
    <name type="common">Asiatic mangrove</name>
    <dbReference type="NCBI Taxonomy" id="61149"/>
    <lineage>
        <taxon>Eukaryota</taxon>
        <taxon>Viridiplantae</taxon>
        <taxon>Streptophyta</taxon>
        <taxon>Embryophyta</taxon>
        <taxon>Tracheophyta</taxon>
        <taxon>Spermatophyta</taxon>
        <taxon>Magnoliopsida</taxon>
        <taxon>eudicotyledons</taxon>
        <taxon>Gunneridae</taxon>
        <taxon>Pentapetalae</taxon>
        <taxon>rosids</taxon>
        <taxon>fabids</taxon>
        <taxon>Malpighiales</taxon>
        <taxon>Rhizophoraceae</taxon>
        <taxon>Rhizophora</taxon>
    </lineage>
</organism>